<dbReference type="Pfam" id="PF01126">
    <property type="entry name" value="Heme_oxygenase"/>
    <property type="match status" value="1"/>
</dbReference>
<comment type="caution">
    <text evidence="1">The sequence shown here is derived from an EMBL/GenBank/DDBJ whole genome shotgun (WGS) entry which is preliminary data.</text>
</comment>
<dbReference type="OrthoDB" id="9149607at2"/>
<organism evidence="1 2">
    <name type="scientific">Solimonas fluminis</name>
    <dbReference type="NCBI Taxonomy" id="2086571"/>
    <lineage>
        <taxon>Bacteria</taxon>
        <taxon>Pseudomonadati</taxon>
        <taxon>Pseudomonadota</taxon>
        <taxon>Gammaproteobacteria</taxon>
        <taxon>Nevskiales</taxon>
        <taxon>Nevskiaceae</taxon>
        <taxon>Solimonas</taxon>
    </lineage>
</organism>
<dbReference type="RefSeq" id="WP_104232380.1">
    <property type="nucleotide sequence ID" value="NZ_PSNW01000018.1"/>
</dbReference>
<dbReference type="SUPFAM" id="SSF48613">
    <property type="entry name" value="Heme oxygenase-like"/>
    <property type="match status" value="1"/>
</dbReference>
<dbReference type="Proteomes" id="UP000238220">
    <property type="component" value="Unassembled WGS sequence"/>
</dbReference>
<dbReference type="CDD" id="cd19166">
    <property type="entry name" value="HemeO-bac"/>
    <property type="match status" value="1"/>
</dbReference>
<dbReference type="InterPro" id="IPR016053">
    <property type="entry name" value="Haem_Oase-like"/>
</dbReference>
<accession>A0A2S5TAB1</accession>
<proteinExistence type="predicted"/>
<dbReference type="GO" id="GO:0006788">
    <property type="term" value="P:heme oxidation"/>
    <property type="evidence" value="ECO:0007669"/>
    <property type="project" value="InterPro"/>
</dbReference>
<protein>
    <submittedName>
        <fullName evidence="1">Biliverdin-producing heme oxygenase</fullName>
    </submittedName>
</protein>
<dbReference type="AlphaFoldDB" id="A0A2S5TAB1"/>
<name>A0A2S5TAB1_9GAMM</name>
<dbReference type="Gene3D" id="1.20.910.10">
    <property type="entry name" value="Heme oxygenase-like"/>
    <property type="match status" value="1"/>
</dbReference>
<dbReference type="GO" id="GO:0004392">
    <property type="term" value="F:heme oxygenase (decyclizing) activity"/>
    <property type="evidence" value="ECO:0007669"/>
    <property type="project" value="InterPro"/>
</dbReference>
<dbReference type="InterPro" id="IPR016084">
    <property type="entry name" value="Haem_Oase-like_multi-hlx"/>
</dbReference>
<evidence type="ECO:0000313" key="1">
    <source>
        <dbReference type="EMBL" id="PPE71941.1"/>
    </source>
</evidence>
<keyword evidence="2" id="KW-1185">Reference proteome</keyword>
<dbReference type="EMBL" id="PSNW01000018">
    <property type="protein sequence ID" value="PPE71941.1"/>
    <property type="molecule type" value="Genomic_DNA"/>
</dbReference>
<gene>
    <name evidence="1" type="ORF">C3942_21245</name>
</gene>
<reference evidence="1 2" key="1">
    <citation type="submission" date="2018-02" db="EMBL/GenBank/DDBJ databases">
        <title>Genome sequencing of Solimonas sp. HR-BB.</title>
        <authorList>
            <person name="Lee Y."/>
            <person name="Jeon C.O."/>
        </authorList>
    </citation>
    <scope>NUCLEOTIDE SEQUENCE [LARGE SCALE GENOMIC DNA]</scope>
    <source>
        <strain evidence="1 2">HR-BB</strain>
    </source>
</reference>
<evidence type="ECO:0000313" key="2">
    <source>
        <dbReference type="Proteomes" id="UP000238220"/>
    </source>
</evidence>
<sequence>MDVPTLSAPALRSRSAALSAATDDLHEALHDVVAAAAPFASRGHFTRWVTVQHRFQREIEPLYRIAGLQDWLPDLANRGRLGATAADLADLGAALPAGEPPAHDTRDHVAALGWLFVSEGSTLGAAMLFKKAQTLGLSEHFGARHLAAAPEGRARHWKQFTEALDRLELSAPDDARMREAARAAFRRFDVLLREAFALPA</sequence>